<gene>
    <name evidence="12" type="ORF">R9X50_00447500</name>
</gene>
<dbReference type="Proteomes" id="UP001303373">
    <property type="component" value="Chromosome 6"/>
</dbReference>
<sequence>MNIGVLPVELGEDGKPRKKRQDNASTGASAATMRALTARIFAFYFRAPMKSFFRTRVDYMGYARAINPGVKAGERWSWRMTSPALLASAVQHHGWSFLPNQVLPPLLANTLVGAVLYTGYLQILGLIHEPSSKATKRVDPLPPPPATFTAAFLAGAVQSLIAAPLDALQIRFQAAEMMAGKYTNTWQYAFRKTREIGARGIFAGWSLSLVRDSFGAAAFFSAFEYIKGQAFYAFVSNYYGTYAKLTGAQKDHIAQQESSSGRSVIKPYYLIEPAFILGAGIAASIAQAAVHWPISRIQELHYGRLEWIDAHPVQAGTRRGSILSIYTDAYRKTFKQCSAIARREGGLRRWLYRGFIMGTIRTVPSTSAGLIVFEVFRRKYSNNQDEVRIQKDGYDILLV</sequence>
<accession>A0AAQ3R535</accession>
<evidence type="ECO:0000256" key="5">
    <source>
        <dbReference type="ARBA" id="ARBA00022737"/>
    </source>
</evidence>
<keyword evidence="13" id="KW-1185">Reference proteome</keyword>
<dbReference type="PANTHER" id="PTHR45624:SF26">
    <property type="entry name" value="CARRIER PROTEIN, PUTATIVE (AFU_ORTHOLOGUE AFUA_1G07710)-RELATED"/>
    <property type="match status" value="1"/>
</dbReference>
<reference evidence="12 13" key="1">
    <citation type="submission" date="2023-11" db="EMBL/GenBank/DDBJ databases">
        <title>An acidophilic fungus is an integral part of prey digestion in a carnivorous sundew plant.</title>
        <authorList>
            <person name="Tsai I.J."/>
        </authorList>
    </citation>
    <scope>NUCLEOTIDE SEQUENCE [LARGE SCALE GENOMIC DNA]</scope>
    <source>
        <strain evidence="12">169a</strain>
    </source>
</reference>
<name>A0AAQ3R535_9PEZI</name>
<evidence type="ECO:0000256" key="4">
    <source>
        <dbReference type="ARBA" id="ARBA00022692"/>
    </source>
</evidence>
<dbReference type="Gene3D" id="1.50.40.10">
    <property type="entry name" value="Mitochondrial carrier domain"/>
    <property type="match status" value="1"/>
</dbReference>
<dbReference type="AlphaFoldDB" id="A0AAQ3R535"/>
<evidence type="ECO:0000256" key="8">
    <source>
        <dbReference type="ARBA" id="ARBA00023128"/>
    </source>
</evidence>
<dbReference type="InterPro" id="IPR018108">
    <property type="entry name" value="MCP_transmembrane"/>
</dbReference>
<evidence type="ECO:0000313" key="12">
    <source>
        <dbReference type="EMBL" id="WPH01626.1"/>
    </source>
</evidence>
<dbReference type="SUPFAM" id="SSF103506">
    <property type="entry name" value="Mitochondrial carrier"/>
    <property type="match status" value="1"/>
</dbReference>
<proteinExistence type="inferred from homology"/>
<evidence type="ECO:0000256" key="9">
    <source>
        <dbReference type="ARBA" id="ARBA00023136"/>
    </source>
</evidence>
<organism evidence="12 13">
    <name type="scientific">Acrodontium crateriforme</name>
    <dbReference type="NCBI Taxonomy" id="150365"/>
    <lineage>
        <taxon>Eukaryota</taxon>
        <taxon>Fungi</taxon>
        <taxon>Dikarya</taxon>
        <taxon>Ascomycota</taxon>
        <taxon>Pezizomycotina</taxon>
        <taxon>Dothideomycetes</taxon>
        <taxon>Dothideomycetidae</taxon>
        <taxon>Mycosphaerellales</taxon>
        <taxon>Teratosphaeriaceae</taxon>
        <taxon>Acrodontium</taxon>
    </lineage>
</organism>
<dbReference type="PANTHER" id="PTHR45624">
    <property type="entry name" value="MITOCHONDRIAL BASIC AMINO ACIDS TRANSPORTER-RELATED"/>
    <property type="match status" value="1"/>
</dbReference>
<evidence type="ECO:0000256" key="3">
    <source>
        <dbReference type="ARBA" id="ARBA00022448"/>
    </source>
</evidence>
<dbReference type="InterPro" id="IPR023395">
    <property type="entry name" value="MCP_dom_sf"/>
</dbReference>
<evidence type="ECO:0000256" key="2">
    <source>
        <dbReference type="ARBA" id="ARBA00006375"/>
    </source>
</evidence>
<keyword evidence="5" id="KW-0677">Repeat</keyword>
<feature type="repeat" description="Solcar" evidence="10">
    <location>
        <begin position="142"/>
        <end position="229"/>
    </location>
</feature>
<evidence type="ECO:0000256" key="10">
    <source>
        <dbReference type="PROSITE-ProRule" id="PRU00282"/>
    </source>
</evidence>
<evidence type="ECO:0000256" key="1">
    <source>
        <dbReference type="ARBA" id="ARBA00004225"/>
    </source>
</evidence>
<dbReference type="GO" id="GO:0031966">
    <property type="term" value="C:mitochondrial membrane"/>
    <property type="evidence" value="ECO:0007669"/>
    <property type="project" value="UniProtKB-SubCell"/>
</dbReference>
<evidence type="ECO:0000256" key="7">
    <source>
        <dbReference type="ARBA" id="ARBA00022989"/>
    </source>
</evidence>
<dbReference type="Pfam" id="PF00153">
    <property type="entry name" value="Mito_carr"/>
    <property type="match status" value="1"/>
</dbReference>
<keyword evidence="3 11" id="KW-0813">Transport</keyword>
<keyword evidence="9 10" id="KW-0472">Membrane</keyword>
<evidence type="ECO:0000256" key="6">
    <source>
        <dbReference type="ARBA" id="ARBA00022792"/>
    </source>
</evidence>
<comment type="subcellular location">
    <subcellularLocation>
        <location evidence="1">Mitochondrion membrane</location>
        <topology evidence="1">Multi-pass membrane protein</topology>
    </subcellularLocation>
</comment>
<keyword evidence="6" id="KW-0999">Mitochondrion inner membrane</keyword>
<dbReference type="EMBL" id="CP138585">
    <property type="protein sequence ID" value="WPH01626.1"/>
    <property type="molecule type" value="Genomic_DNA"/>
</dbReference>
<keyword evidence="4 10" id="KW-0812">Transmembrane</keyword>
<evidence type="ECO:0008006" key="14">
    <source>
        <dbReference type="Google" id="ProtNLM"/>
    </source>
</evidence>
<dbReference type="PROSITE" id="PS50920">
    <property type="entry name" value="SOLCAR"/>
    <property type="match status" value="1"/>
</dbReference>
<dbReference type="InterPro" id="IPR050567">
    <property type="entry name" value="Mitochondrial_Carrier"/>
</dbReference>
<dbReference type="GO" id="GO:0022857">
    <property type="term" value="F:transmembrane transporter activity"/>
    <property type="evidence" value="ECO:0007669"/>
    <property type="project" value="TreeGrafter"/>
</dbReference>
<keyword evidence="7" id="KW-1133">Transmembrane helix</keyword>
<keyword evidence="8" id="KW-0496">Mitochondrion</keyword>
<evidence type="ECO:0000313" key="13">
    <source>
        <dbReference type="Proteomes" id="UP001303373"/>
    </source>
</evidence>
<comment type="similarity">
    <text evidence="2 11">Belongs to the mitochondrial carrier (TC 2.A.29) family.</text>
</comment>
<evidence type="ECO:0000256" key="11">
    <source>
        <dbReference type="RuleBase" id="RU000488"/>
    </source>
</evidence>
<protein>
    <recommendedName>
        <fullName evidence="14">Mitochondrial carrier</fullName>
    </recommendedName>
</protein>